<reference evidence="2 3" key="1">
    <citation type="journal article" date="2018" name="Emerg. Microbes Infect.">
        <title>Genomic analysis of oral Campylobacter concisus strains identified a potential bacterial molecular marker associated with active Crohn's disease.</title>
        <authorList>
            <person name="Liu F."/>
            <person name="Ma R."/>
            <person name="Tay C.Y.A."/>
            <person name="Octavia S."/>
            <person name="Lan R."/>
            <person name="Chung H.K.L."/>
            <person name="Riordan S.M."/>
            <person name="Grimm M.C."/>
            <person name="Leong R.W."/>
            <person name="Tanaka M.M."/>
            <person name="Connor S."/>
            <person name="Zhang L."/>
        </authorList>
    </citation>
    <scope>NUCLEOTIDE SEQUENCE [LARGE SCALE GENOMIC DNA]</scope>
    <source>
        <strain evidence="2 3">P13UCO-S1</strain>
    </source>
</reference>
<dbReference type="PANTHER" id="PTHR36529:SF1">
    <property type="entry name" value="GLYCOSYLTRANSFERASE"/>
    <property type="match status" value="1"/>
</dbReference>
<gene>
    <name evidence="2" type="ORF">CVT08_08230</name>
</gene>
<dbReference type="Proteomes" id="UP000594707">
    <property type="component" value="Chromosome"/>
</dbReference>
<dbReference type="InterPro" id="IPR002575">
    <property type="entry name" value="Aminoglycoside_PTrfase"/>
</dbReference>
<dbReference type="RefSeq" id="WP_107855820.1">
    <property type="nucleotide sequence ID" value="NZ_CP060705.1"/>
</dbReference>
<dbReference type="NCBIfam" id="TIGR04282">
    <property type="entry name" value="glyco_like_cofC"/>
    <property type="match status" value="1"/>
</dbReference>
<dbReference type="GO" id="GO:0016740">
    <property type="term" value="F:transferase activity"/>
    <property type="evidence" value="ECO:0007669"/>
    <property type="project" value="UniProtKB-KW"/>
</dbReference>
<evidence type="ECO:0000313" key="2">
    <source>
        <dbReference type="EMBL" id="QPH95387.1"/>
    </source>
</evidence>
<evidence type="ECO:0000259" key="1">
    <source>
        <dbReference type="Pfam" id="PF01636"/>
    </source>
</evidence>
<dbReference type="Gene3D" id="3.90.550.10">
    <property type="entry name" value="Spore Coat Polysaccharide Biosynthesis Protein SpsA, Chain A"/>
    <property type="match status" value="1"/>
</dbReference>
<dbReference type="AlphaFoldDB" id="A0A7S9RPA1"/>
<dbReference type="PANTHER" id="PTHR36529">
    <property type="entry name" value="SLL1095 PROTEIN"/>
    <property type="match status" value="1"/>
</dbReference>
<feature type="domain" description="Aminoglycoside phosphotransferase" evidence="1">
    <location>
        <begin position="207"/>
        <end position="417"/>
    </location>
</feature>
<dbReference type="SUPFAM" id="SSF56112">
    <property type="entry name" value="Protein kinase-like (PK-like)"/>
    <property type="match status" value="1"/>
</dbReference>
<dbReference type="Gene3D" id="3.90.1200.10">
    <property type="match status" value="1"/>
</dbReference>
<accession>A0A7S9RPA1</accession>
<dbReference type="InterPro" id="IPR018641">
    <property type="entry name" value="Trfase_1_rSAM/seldom-assoc"/>
</dbReference>
<name>A0A7S9RPA1_9BACT</name>
<dbReference type="InterPro" id="IPR011009">
    <property type="entry name" value="Kinase-like_dom_sf"/>
</dbReference>
<dbReference type="SUPFAM" id="SSF53448">
    <property type="entry name" value="Nucleotide-diphospho-sugar transferases"/>
    <property type="match status" value="1"/>
</dbReference>
<organism evidence="2 3">
    <name type="scientific">Campylobacter concisus</name>
    <dbReference type="NCBI Taxonomy" id="199"/>
    <lineage>
        <taxon>Bacteria</taxon>
        <taxon>Pseudomonadati</taxon>
        <taxon>Campylobacterota</taxon>
        <taxon>Epsilonproteobacteria</taxon>
        <taxon>Campylobacterales</taxon>
        <taxon>Campylobacteraceae</taxon>
        <taxon>Campylobacter</taxon>
    </lineage>
</organism>
<protein>
    <submittedName>
        <fullName evidence="2">TIGR04282 family arsenosugar biosynthesis glycosyltransferase</fullName>
    </submittedName>
</protein>
<dbReference type="InterPro" id="IPR029044">
    <property type="entry name" value="Nucleotide-diphossugar_trans"/>
</dbReference>
<dbReference type="EMBL" id="CP060705">
    <property type="protein sequence ID" value="QPH95387.1"/>
    <property type="molecule type" value="Genomic_DNA"/>
</dbReference>
<keyword evidence="2" id="KW-0808">Transferase</keyword>
<dbReference type="Pfam" id="PF01636">
    <property type="entry name" value="APH"/>
    <property type="match status" value="1"/>
</dbReference>
<proteinExistence type="predicted"/>
<evidence type="ECO:0000313" key="3">
    <source>
        <dbReference type="Proteomes" id="UP000594707"/>
    </source>
</evidence>
<sequence length="505" mass="57634">MKKALILFTRAPIAGKTKTRLLDFLTPQQAANLHKFLLKDINSKLQKLKNVKIFIFFTPSDKAKILEQILGEKYEFIPQSGGSLSERMLKAFKHVKTLGFEQILLIGSDIANFTAQGFNSYFKALGKNDAAIAPTLDGGYCAIALRSASLRDEIFSSDYSLLDSVCEGVCAKFEELNLNYVKFKPLRDIDTKEDIFAYILGVRPSAIKPLANGEYNINYKFHKGGQNVFRINTKSQMALENQIKYEFDALKILQSSKVTPAPLEYYEPSPLLPRGAMSMEFLKGRALRYESDLETAASLLASVHTVKIPSNHSLITAQKPLKAMFEECENMANVYLNSNLAQPKTAEMIEFFLKTAEKFDLEREIEEPCVINTELNSANFIIGKDAESSFIIDWEKPIIGEREQDLAHFSVPTTTFWKTDVIFSADEIEKFINLYENYSKKMVDRRKFREYFTMTCLRGTSWCAMAFVEYNGARAIKNEYTFNKIKACLSDKFLSNLQQYFKEFR</sequence>
<dbReference type="Pfam" id="PF09837">
    <property type="entry name" value="DUF2064"/>
    <property type="match status" value="1"/>
</dbReference>